<proteinExistence type="predicted"/>
<protein>
    <recommendedName>
        <fullName evidence="10">AN1-type domain-containing protein</fullName>
    </recommendedName>
</protein>
<dbReference type="FunFam" id="4.10.1110.10:FF:000001">
    <property type="entry name" value="Zinc finger AN1-type containing 6"/>
    <property type="match status" value="1"/>
</dbReference>
<dbReference type="EMBL" id="AMQM01008960">
    <property type="status" value="NOT_ANNOTATED_CDS"/>
    <property type="molecule type" value="Genomic_DNA"/>
</dbReference>
<accession>T1G8A3</accession>
<dbReference type="PROSITE" id="PS51039">
    <property type="entry name" value="ZF_AN1"/>
    <property type="match status" value="1"/>
</dbReference>
<dbReference type="EMBL" id="KB095884">
    <property type="protein sequence ID" value="ESO10343.1"/>
    <property type="molecule type" value="Genomic_DNA"/>
</dbReference>
<dbReference type="InterPro" id="IPR000058">
    <property type="entry name" value="Znf_AN1"/>
</dbReference>
<dbReference type="InterPro" id="IPR050652">
    <property type="entry name" value="AN1_A20_ZnFinger"/>
</dbReference>
<dbReference type="OrthoDB" id="428577at2759"/>
<dbReference type="SUPFAM" id="SSF57716">
    <property type="entry name" value="Glucocorticoid receptor-like (DNA-binding domain)"/>
    <property type="match status" value="1"/>
</dbReference>
<dbReference type="InterPro" id="IPR035896">
    <property type="entry name" value="AN1-like_Znf"/>
</dbReference>
<dbReference type="GO" id="GO:0008270">
    <property type="term" value="F:zinc ion binding"/>
    <property type="evidence" value="ECO:0007669"/>
    <property type="project" value="UniProtKB-KW"/>
</dbReference>
<reference evidence="8" key="3">
    <citation type="submission" date="2015-06" db="UniProtKB">
        <authorList>
            <consortium name="EnsemblMetazoa"/>
        </authorList>
    </citation>
    <scope>IDENTIFICATION</scope>
</reference>
<feature type="domain" description="AN1-type" evidence="6">
    <location>
        <begin position="84"/>
        <end position="130"/>
    </location>
</feature>
<feature type="domain" description="A20-type" evidence="5">
    <location>
        <begin position="1"/>
        <end position="33"/>
    </location>
</feature>
<dbReference type="SMART" id="SM00259">
    <property type="entry name" value="ZnF_A20"/>
    <property type="match status" value="1"/>
</dbReference>
<dbReference type="EnsemblMetazoa" id="HelroT91895">
    <property type="protein sequence ID" value="HelroP91895"/>
    <property type="gene ID" value="HelroG91895"/>
</dbReference>
<reference evidence="7 9" key="2">
    <citation type="journal article" date="2013" name="Nature">
        <title>Insights into bilaterian evolution from three spiralian genomes.</title>
        <authorList>
            <person name="Simakov O."/>
            <person name="Marletaz F."/>
            <person name="Cho S.J."/>
            <person name="Edsinger-Gonzales E."/>
            <person name="Havlak P."/>
            <person name="Hellsten U."/>
            <person name="Kuo D.H."/>
            <person name="Larsson T."/>
            <person name="Lv J."/>
            <person name="Arendt D."/>
            <person name="Savage R."/>
            <person name="Osoegawa K."/>
            <person name="de Jong P."/>
            <person name="Grimwood J."/>
            <person name="Chapman J.A."/>
            <person name="Shapiro H."/>
            <person name="Aerts A."/>
            <person name="Otillar R.P."/>
            <person name="Terry A.Y."/>
            <person name="Boore J.L."/>
            <person name="Grigoriev I.V."/>
            <person name="Lindberg D.R."/>
            <person name="Seaver E.C."/>
            <person name="Weisblat D.A."/>
            <person name="Putnam N.H."/>
            <person name="Rokhsar D.S."/>
        </authorList>
    </citation>
    <scope>NUCLEOTIDE SEQUENCE</scope>
</reference>
<reference evidence="9" key="1">
    <citation type="submission" date="2012-12" db="EMBL/GenBank/DDBJ databases">
        <authorList>
            <person name="Hellsten U."/>
            <person name="Grimwood J."/>
            <person name="Chapman J.A."/>
            <person name="Shapiro H."/>
            <person name="Aerts A."/>
            <person name="Otillar R.P."/>
            <person name="Terry A.Y."/>
            <person name="Boore J.L."/>
            <person name="Simakov O."/>
            <person name="Marletaz F."/>
            <person name="Cho S.-J."/>
            <person name="Edsinger-Gonzales E."/>
            <person name="Havlak P."/>
            <person name="Kuo D.-H."/>
            <person name="Larsson T."/>
            <person name="Lv J."/>
            <person name="Arendt D."/>
            <person name="Savage R."/>
            <person name="Osoegawa K."/>
            <person name="de Jong P."/>
            <person name="Lindberg D.R."/>
            <person name="Seaver E.C."/>
            <person name="Weisblat D.A."/>
            <person name="Putnam N.H."/>
            <person name="Grigoriev I.V."/>
            <person name="Rokhsar D.S."/>
        </authorList>
    </citation>
    <scope>NUCLEOTIDE SEQUENCE</scope>
</reference>
<dbReference type="PANTHER" id="PTHR10634:SF149">
    <property type="entry name" value="AN1-TYPE DOMAIN-CONTAINING PROTEIN-RELATED"/>
    <property type="match status" value="1"/>
</dbReference>
<gene>
    <name evidence="8" type="primary">20217300</name>
    <name evidence="7" type="ORF">HELRODRAFT_91895</name>
</gene>
<evidence type="ECO:0000259" key="5">
    <source>
        <dbReference type="PROSITE" id="PS51036"/>
    </source>
</evidence>
<dbReference type="KEGG" id="hro:HELRODRAFT_91895"/>
<dbReference type="OMA" id="EVAPNQC"/>
<dbReference type="STRING" id="6412.T1G8A3"/>
<dbReference type="PANTHER" id="PTHR10634">
    <property type="entry name" value="AN1-TYPE ZINC FINGER PROTEIN"/>
    <property type="match status" value="1"/>
</dbReference>
<dbReference type="HOGENOM" id="CLU_057016_5_0_1"/>
<evidence type="ECO:0000256" key="1">
    <source>
        <dbReference type="ARBA" id="ARBA00022723"/>
    </source>
</evidence>
<evidence type="ECO:0000256" key="3">
    <source>
        <dbReference type="ARBA" id="ARBA00022833"/>
    </source>
</evidence>
<keyword evidence="2 4" id="KW-0863">Zinc-finger</keyword>
<keyword evidence="3" id="KW-0862">Zinc</keyword>
<evidence type="ECO:0000256" key="2">
    <source>
        <dbReference type="ARBA" id="ARBA00022771"/>
    </source>
</evidence>
<dbReference type="SMART" id="SM00154">
    <property type="entry name" value="ZnF_AN1"/>
    <property type="match status" value="1"/>
</dbReference>
<evidence type="ECO:0000259" key="6">
    <source>
        <dbReference type="PROSITE" id="PS51039"/>
    </source>
</evidence>
<evidence type="ECO:0000313" key="9">
    <source>
        <dbReference type="Proteomes" id="UP000015101"/>
    </source>
</evidence>
<dbReference type="eggNOG" id="KOG3173">
    <property type="taxonomic scope" value="Eukaryota"/>
</dbReference>
<dbReference type="Gene3D" id="1.20.5.4770">
    <property type="match status" value="1"/>
</dbReference>
<dbReference type="CTD" id="20217300"/>
<dbReference type="RefSeq" id="XP_009011550.1">
    <property type="nucleotide sequence ID" value="XM_009013302.1"/>
</dbReference>
<dbReference type="InterPro" id="IPR002653">
    <property type="entry name" value="Znf_A20"/>
</dbReference>
<evidence type="ECO:0008006" key="10">
    <source>
        <dbReference type="Google" id="ProtNLM"/>
    </source>
</evidence>
<dbReference type="InParanoid" id="T1G8A3"/>
<keyword evidence="1" id="KW-0479">Metal-binding</keyword>
<dbReference type="SUPFAM" id="SSF118310">
    <property type="entry name" value="AN1-like Zinc finger"/>
    <property type="match status" value="1"/>
</dbReference>
<dbReference type="GO" id="GO:0003677">
    <property type="term" value="F:DNA binding"/>
    <property type="evidence" value="ECO:0007669"/>
    <property type="project" value="InterPro"/>
</dbReference>
<dbReference type="Gene3D" id="4.10.1110.10">
    <property type="entry name" value="AN1-like Zinc finger"/>
    <property type="match status" value="1"/>
</dbReference>
<dbReference type="PROSITE" id="PS51036">
    <property type="entry name" value="ZF_A20"/>
    <property type="match status" value="1"/>
</dbReference>
<sequence length="149" mass="16668">MFSFCKSGCGFYGSSSTDGYCSKCYNEKLLKNLDVESKQSVDGDCLATTFCDVSIKEKTLDVGDFNASNEEKKSTDDAPTTKVKEKSNKCHICKKRVGLTGFDCRCGGLFCGLHRYSDTHQCTFDYKEEARKEIAMKNPKVSRSKIEKI</sequence>
<evidence type="ECO:0000256" key="4">
    <source>
        <dbReference type="PROSITE-ProRule" id="PRU00449"/>
    </source>
</evidence>
<keyword evidence="9" id="KW-1185">Reference proteome</keyword>
<dbReference type="Proteomes" id="UP000015101">
    <property type="component" value="Unassembled WGS sequence"/>
</dbReference>
<dbReference type="AlphaFoldDB" id="T1G8A3"/>
<evidence type="ECO:0000313" key="7">
    <source>
        <dbReference type="EMBL" id="ESO10343.1"/>
    </source>
</evidence>
<dbReference type="Pfam" id="PF01754">
    <property type="entry name" value="zf-A20"/>
    <property type="match status" value="1"/>
</dbReference>
<evidence type="ECO:0000313" key="8">
    <source>
        <dbReference type="EnsemblMetazoa" id="HelroP91895"/>
    </source>
</evidence>
<dbReference type="Pfam" id="PF01428">
    <property type="entry name" value="zf-AN1"/>
    <property type="match status" value="1"/>
</dbReference>
<name>T1G8A3_HELRO</name>
<organism evidence="8 9">
    <name type="scientific">Helobdella robusta</name>
    <name type="common">Californian leech</name>
    <dbReference type="NCBI Taxonomy" id="6412"/>
    <lineage>
        <taxon>Eukaryota</taxon>
        <taxon>Metazoa</taxon>
        <taxon>Spiralia</taxon>
        <taxon>Lophotrochozoa</taxon>
        <taxon>Annelida</taxon>
        <taxon>Clitellata</taxon>
        <taxon>Hirudinea</taxon>
        <taxon>Rhynchobdellida</taxon>
        <taxon>Glossiphoniidae</taxon>
        <taxon>Helobdella</taxon>
    </lineage>
</organism>
<dbReference type="GeneID" id="20217300"/>